<gene>
    <name evidence="10" type="ORF">SAMN05216233_12080</name>
</gene>
<dbReference type="STRING" id="419481.SAMN05216233_12080"/>
<evidence type="ECO:0000256" key="7">
    <source>
        <dbReference type="ARBA" id="ARBA00023014"/>
    </source>
</evidence>
<reference evidence="10 11" key="1">
    <citation type="submission" date="2016-10" db="EMBL/GenBank/DDBJ databases">
        <authorList>
            <person name="de Groot N.N."/>
        </authorList>
    </citation>
    <scope>NUCLEOTIDE SEQUENCE [LARGE SCALE GENOMIC DNA]</scope>
    <source>
        <strain evidence="10 11">AA1</strain>
    </source>
</reference>
<keyword evidence="6" id="KW-0997">Cell inner membrane</keyword>
<evidence type="ECO:0000256" key="3">
    <source>
        <dbReference type="ARBA" id="ARBA00011771"/>
    </source>
</evidence>
<protein>
    <submittedName>
        <fullName evidence="10">NitT/TauT family transport system substrate-binding protein</fullName>
    </submittedName>
</protein>
<keyword evidence="7" id="KW-0411">Iron-sulfur</keyword>
<keyword evidence="7" id="KW-0479">Metal-binding</keyword>
<dbReference type="InterPro" id="IPR006311">
    <property type="entry name" value="TAT_signal"/>
</dbReference>
<sequence length="400" mass="44172">MNRIVTRRDFIKQAGVVAAGTALGMAGLPGLARAAGEPELRVGYLPITDSAPLLIAHALGYFQEEGLNLKKPVRVRSWSTLMESFLSGKFNLTHMLLPMPVWMRFKNRVPVKVLAWNHTNGSAITVRGDSDIRSFADLGGHQIAVPYWYSIHNVILQMGLRKFGLKPVIQRQTAPLAPDEVNLFVLSPPEMPAALAGRKIDGYIVADPINAISEVKTGARIMRFTGDVWKNHPCCVVVMNEGLVARQPVFAQKVMNAIVRSQLWITEHRSDAARILSRQGGNYLPVDEEILLRAFTGYDPAVYGQMGGTGAIHHPEWQLERIGFQPWPYPAATRLLVGELGRTVVEGDAAFLRTLDPEVAAAELVDDRFVTRAIEAVGGPGKFLYGRLDDPFHREEIISV</sequence>
<evidence type="ECO:0000313" key="11">
    <source>
        <dbReference type="Proteomes" id="UP000198870"/>
    </source>
</evidence>
<keyword evidence="11" id="KW-1185">Reference proteome</keyword>
<keyword evidence="8" id="KW-0472">Membrane</keyword>
<dbReference type="GO" id="GO:0030313">
    <property type="term" value="C:cell envelope"/>
    <property type="evidence" value="ECO:0007669"/>
    <property type="project" value="UniProtKB-SubCell"/>
</dbReference>
<dbReference type="SUPFAM" id="SSF53850">
    <property type="entry name" value="Periplasmic binding protein-like II"/>
    <property type="match status" value="1"/>
</dbReference>
<dbReference type="Pfam" id="PF13379">
    <property type="entry name" value="NMT1_2"/>
    <property type="match status" value="1"/>
</dbReference>
<dbReference type="AlphaFoldDB" id="A0A1G5IJS0"/>
<proteinExistence type="inferred from homology"/>
<dbReference type="PANTHER" id="PTHR30024:SF43">
    <property type="entry name" value="BLL4572 PROTEIN"/>
    <property type="match status" value="1"/>
</dbReference>
<comment type="similarity">
    <text evidence="9">Belongs to the CmpA/NrtA family.</text>
</comment>
<evidence type="ECO:0000256" key="6">
    <source>
        <dbReference type="ARBA" id="ARBA00022519"/>
    </source>
</evidence>
<dbReference type="EMBL" id="FMUX01000020">
    <property type="protein sequence ID" value="SCY76365.1"/>
    <property type="molecule type" value="Genomic_DNA"/>
</dbReference>
<dbReference type="GO" id="GO:0012505">
    <property type="term" value="C:endomembrane system"/>
    <property type="evidence" value="ECO:0007669"/>
    <property type="project" value="UniProtKB-SubCell"/>
</dbReference>
<keyword evidence="4" id="KW-0813">Transport</keyword>
<dbReference type="RefSeq" id="WP_175469989.1">
    <property type="nucleotide sequence ID" value="NZ_FMUX01000020.1"/>
</dbReference>
<keyword evidence="7" id="KW-0408">Iron</keyword>
<evidence type="ECO:0000256" key="4">
    <source>
        <dbReference type="ARBA" id="ARBA00022448"/>
    </source>
</evidence>
<evidence type="ECO:0000256" key="1">
    <source>
        <dbReference type="ARBA" id="ARBA00004196"/>
    </source>
</evidence>
<comment type="subunit">
    <text evidence="3">Heterodimer of a large and a small subunit.</text>
</comment>
<dbReference type="PANTHER" id="PTHR30024">
    <property type="entry name" value="ALIPHATIC SULFONATES-BINDING PROTEIN-RELATED"/>
    <property type="match status" value="1"/>
</dbReference>
<dbReference type="Proteomes" id="UP000198870">
    <property type="component" value="Unassembled WGS sequence"/>
</dbReference>
<dbReference type="InterPro" id="IPR044527">
    <property type="entry name" value="NrtA/CpmA_ABC-bd_dom"/>
</dbReference>
<dbReference type="NCBIfam" id="TIGR01409">
    <property type="entry name" value="TAT_signal_seq"/>
    <property type="match status" value="1"/>
</dbReference>
<comment type="subcellular location">
    <subcellularLocation>
        <location evidence="1">Cell envelope</location>
    </subcellularLocation>
    <subcellularLocation>
        <location evidence="2">Endomembrane system</location>
    </subcellularLocation>
</comment>
<dbReference type="PROSITE" id="PS51318">
    <property type="entry name" value="TAT"/>
    <property type="match status" value="1"/>
</dbReference>
<evidence type="ECO:0000256" key="5">
    <source>
        <dbReference type="ARBA" id="ARBA00022475"/>
    </source>
</evidence>
<keyword evidence="5" id="KW-1003">Cell membrane</keyword>
<evidence type="ECO:0000313" key="10">
    <source>
        <dbReference type="EMBL" id="SCY76365.1"/>
    </source>
</evidence>
<dbReference type="GO" id="GO:0051536">
    <property type="term" value="F:iron-sulfur cluster binding"/>
    <property type="evidence" value="ECO:0007669"/>
    <property type="project" value="UniProtKB-KW"/>
</dbReference>
<name>A0A1G5IJS0_9BACT</name>
<accession>A0A1G5IJS0</accession>
<evidence type="ECO:0000256" key="2">
    <source>
        <dbReference type="ARBA" id="ARBA00004308"/>
    </source>
</evidence>
<dbReference type="Gene3D" id="3.40.190.10">
    <property type="entry name" value="Periplasmic binding protein-like II"/>
    <property type="match status" value="2"/>
</dbReference>
<organism evidence="10 11">
    <name type="scientific">Desulfoluna spongiiphila</name>
    <dbReference type="NCBI Taxonomy" id="419481"/>
    <lineage>
        <taxon>Bacteria</taxon>
        <taxon>Pseudomonadati</taxon>
        <taxon>Thermodesulfobacteriota</taxon>
        <taxon>Desulfobacteria</taxon>
        <taxon>Desulfobacterales</taxon>
        <taxon>Desulfolunaceae</taxon>
        <taxon>Desulfoluna</taxon>
    </lineage>
</organism>
<dbReference type="InterPro" id="IPR019546">
    <property type="entry name" value="TAT_signal_bac_arc"/>
</dbReference>
<dbReference type="CDD" id="cd13553">
    <property type="entry name" value="PBP2_NrtA_CpmA_like"/>
    <property type="match status" value="1"/>
</dbReference>
<evidence type="ECO:0000256" key="9">
    <source>
        <dbReference type="ARBA" id="ARBA00024031"/>
    </source>
</evidence>
<evidence type="ECO:0000256" key="8">
    <source>
        <dbReference type="ARBA" id="ARBA00023136"/>
    </source>
</evidence>